<evidence type="ECO:0000256" key="1">
    <source>
        <dbReference type="SAM" id="MobiDB-lite"/>
    </source>
</evidence>
<feature type="region of interest" description="Disordered" evidence="1">
    <location>
        <begin position="143"/>
        <end position="177"/>
    </location>
</feature>
<comment type="caution">
    <text evidence="2">The sequence shown here is derived from an EMBL/GenBank/DDBJ whole genome shotgun (WGS) entry which is preliminary data.</text>
</comment>
<evidence type="ECO:0000313" key="2">
    <source>
        <dbReference type="EMBL" id="MDL5034342.1"/>
    </source>
</evidence>
<protein>
    <recommendedName>
        <fullName evidence="4">Integrase</fullName>
    </recommendedName>
</protein>
<gene>
    <name evidence="2" type="ORF">QRD43_20740</name>
</gene>
<feature type="region of interest" description="Disordered" evidence="1">
    <location>
        <begin position="1"/>
        <end position="58"/>
    </location>
</feature>
<sequence length="418" mass="45866">MNDSQAAMPPSSEDEFTPQANPSGLNELSAAVGHGVQTTAIEPGQQASTPEPAAVSRKQVKARRLLSTEDQYRYRVGLLWRQATEARTTDPQQPPLIKPTDVVDYLIERSRSLRPATWGIYRSALLFCFGELAGSDKNYAEAHDRLSQSRDSTGPRGRRSSSGHQDTPPLRAFRSGKTGIPKNDLTMLLDQLGLQNRTAGWGARAQYWLLATLATGVRPNEWEEASWGDQEKTWLLAPNSKRKIDVPAFNRTDAEQGEAEAEQQEEGAEGEPAAKTFRAIPVGSESRVFVDLHLSSLNSSGVAFQAYYNNCRTAIWSACKKIWKGKKSYSLYSARHQYSANSKAAYPIGDVAELMGQTDEKSPMFYAPRRLAYEGAGGLRPQNVEGHGEAHQSDPRGPSNAADRPEQGQNRSQGSGAN</sequence>
<evidence type="ECO:0000313" key="3">
    <source>
        <dbReference type="Proteomes" id="UP001238603"/>
    </source>
</evidence>
<feature type="region of interest" description="Disordered" evidence="1">
    <location>
        <begin position="253"/>
        <end position="272"/>
    </location>
</feature>
<reference evidence="2 3" key="1">
    <citation type="submission" date="2023-06" db="EMBL/GenBank/DDBJ databases">
        <title>Pelomonas sp. APW6 16S ribosomal RNA gene genome sequencing and assembly.</title>
        <authorList>
            <person name="Woo H."/>
        </authorList>
    </citation>
    <scope>NUCLEOTIDE SEQUENCE [LARGE SCALE GENOMIC DNA]</scope>
    <source>
        <strain evidence="2 3">APW6</strain>
    </source>
</reference>
<feature type="compositionally biased region" description="Polar residues" evidence="1">
    <location>
        <begin position="407"/>
        <end position="418"/>
    </location>
</feature>
<feature type="compositionally biased region" description="Acidic residues" evidence="1">
    <location>
        <begin position="255"/>
        <end position="269"/>
    </location>
</feature>
<dbReference type="Proteomes" id="UP001238603">
    <property type="component" value="Unassembled WGS sequence"/>
</dbReference>
<feature type="compositionally biased region" description="Polar residues" evidence="1">
    <location>
        <begin position="36"/>
        <end position="49"/>
    </location>
</feature>
<dbReference type="InterPro" id="IPR011010">
    <property type="entry name" value="DNA_brk_join_enz"/>
</dbReference>
<dbReference type="RefSeq" id="WP_285984418.1">
    <property type="nucleotide sequence ID" value="NZ_JASVDS010000008.1"/>
</dbReference>
<accession>A0ABT7LN91</accession>
<keyword evidence="3" id="KW-1185">Reference proteome</keyword>
<name>A0ABT7LN91_9BURK</name>
<proteinExistence type="predicted"/>
<evidence type="ECO:0008006" key="4">
    <source>
        <dbReference type="Google" id="ProtNLM"/>
    </source>
</evidence>
<organism evidence="2 3">
    <name type="scientific">Roseateles subflavus</name>
    <dbReference type="NCBI Taxonomy" id="3053353"/>
    <lineage>
        <taxon>Bacteria</taxon>
        <taxon>Pseudomonadati</taxon>
        <taxon>Pseudomonadota</taxon>
        <taxon>Betaproteobacteria</taxon>
        <taxon>Burkholderiales</taxon>
        <taxon>Sphaerotilaceae</taxon>
        <taxon>Roseateles</taxon>
    </lineage>
</organism>
<dbReference type="EMBL" id="JASVDS010000008">
    <property type="protein sequence ID" value="MDL5034342.1"/>
    <property type="molecule type" value="Genomic_DNA"/>
</dbReference>
<feature type="region of interest" description="Disordered" evidence="1">
    <location>
        <begin position="376"/>
        <end position="418"/>
    </location>
</feature>
<dbReference type="SUPFAM" id="SSF56349">
    <property type="entry name" value="DNA breaking-rejoining enzymes"/>
    <property type="match status" value="1"/>
</dbReference>